<dbReference type="Proteomes" id="UP000501690">
    <property type="component" value="Linkage Group LG6"/>
</dbReference>
<gene>
    <name evidence="1" type="ORF">DEO72_LG6g3382</name>
</gene>
<evidence type="ECO:0000313" key="2">
    <source>
        <dbReference type="Proteomes" id="UP000501690"/>
    </source>
</evidence>
<organism evidence="1 2">
    <name type="scientific">Vigna unguiculata</name>
    <name type="common">Cowpea</name>
    <dbReference type="NCBI Taxonomy" id="3917"/>
    <lineage>
        <taxon>Eukaryota</taxon>
        <taxon>Viridiplantae</taxon>
        <taxon>Streptophyta</taxon>
        <taxon>Embryophyta</taxon>
        <taxon>Tracheophyta</taxon>
        <taxon>Spermatophyta</taxon>
        <taxon>Magnoliopsida</taxon>
        <taxon>eudicotyledons</taxon>
        <taxon>Gunneridae</taxon>
        <taxon>Pentapetalae</taxon>
        <taxon>rosids</taxon>
        <taxon>fabids</taxon>
        <taxon>Fabales</taxon>
        <taxon>Fabaceae</taxon>
        <taxon>Papilionoideae</taxon>
        <taxon>50 kb inversion clade</taxon>
        <taxon>NPAAA clade</taxon>
        <taxon>indigoferoid/millettioid clade</taxon>
        <taxon>Phaseoleae</taxon>
        <taxon>Vigna</taxon>
    </lineage>
</organism>
<dbReference type="AlphaFoldDB" id="A0A4D6MD08"/>
<accession>A0A4D6MD08</accession>
<sequence length="56" mass="6692">MSSLQLLQLTRHAVSYTQLDVYKRQEEKLQPIDFFIRERIIHQIFKAAKSIKDNMA</sequence>
<reference evidence="1 2" key="1">
    <citation type="submission" date="2019-04" db="EMBL/GenBank/DDBJ databases">
        <title>An improved genome assembly and genetic linkage map for asparagus bean, Vigna unguiculata ssp. sesquipedialis.</title>
        <authorList>
            <person name="Xia Q."/>
            <person name="Zhang R."/>
            <person name="Dong Y."/>
        </authorList>
    </citation>
    <scope>NUCLEOTIDE SEQUENCE [LARGE SCALE GENOMIC DNA]</scope>
    <source>
        <tissue evidence="1">Leaf</tissue>
    </source>
</reference>
<proteinExistence type="predicted"/>
<name>A0A4D6MD08_VIGUN</name>
<keyword evidence="2" id="KW-1185">Reference proteome</keyword>
<protein>
    <submittedName>
        <fullName evidence="1">Uncharacterized protein</fullName>
    </submittedName>
</protein>
<evidence type="ECO:0000313" key="1">
    <source>
        <dbReference type="EMBL" id="QCD98660.1"/>
    </source>
</evidence>
<dbReference type="EMBL" id="CP039350">
    <property type="protein sequence ID" value="QCD98660.1"/>
    <property type="molecule type" value="Genomic_DNA"/>
</dbReference>